<reference evidence="1" key="1">
    <citation type="submission" date="2021-06" db="EMBL/GenBank/DDBJ databases">
        <title>Parelaphostrongylus tenuis whole genome reference sequence.</title>
        <authorList>
            <person name="Garwood T.J."/>
            <person name="Larsen P.A."/>
            <person name="Fountain-Jones N.M."/>
            <person name="Garbe J.R."/>
            <person name="Macchietto M.G."/>
            <person name="Kania S.A."/>
            <person name="Gerhold R.W."/>
            <person name="Richards J.E."/>
            <person name="Wolf T.M."/>
        </authorList>
    </citation>
    <scope>NUCLEOTIDE SEQUENCE</scope>
    <source>
        <strain evidence="1">MNPRO001-30</strain>
        <tissue evidence="1">Meninges</tissue>
    </source>
</reference>
<comment type="caution">
    <text evidence="1">The sequence shown here is derived from an EMBL/GenBank/DDBJ whole genome shotgun (WGS) entry which is preliminary data.</text>
</comment>
<dbReference type="Proteomes" id="UP001196413">
    <property type="component" value="Unassembled WGS sequence"/>
</dbReference>
<sequence length="143" mass="16161">MCAKSRSLHGDVSGAREILAKARTVLSWKLQQRFEVSFSKYTRSTQSSLKLVGISLEKYRSKDSLGRLRAEAILTEERHGSTCETFHDFSKAQISAISIIYSVEEKDFSLIYLLDCGFNGAVSEKRSHFTPKMSTLPLGRHRL</sequence>
<accession>A0AAD5MXM5</accession>
<protein>
    <submittedName>
        <fullName evidence="1">Uncharacterized protein</fullName>
    </submittedName>
</protein>
<dbReference type="EMBL" id="JAHQIW010005059">
    <property type="protein sequence ID" value="KAJ1364763.1"/>
    <property type="molecule type" value="Genomic_DNA"/>
</dbReference>
<organism evidence="1 2">
    <name type="scientific">Parelaphostrongylus tenuis</name>
    <name type="common">Meningeal worm</name>
    <dbReference type="NCBI Taxonomy" id="148309"/>
    <lineage>
        <taxon>Eukaryota</taxon>
        <taxon>Metazoa</taxon>
        <taxon>Ecdysozoa</taxon>
        <taxon>Nematoda</taxon>
        <taxon>Chromadorea</taxon>
        <taxon>Rhabditida</taxon>
        <taxon>Rhabditina</taxon>
        <taxon>Rhabditomorpha</taxon>
        <taxon>Strongyloidea</taxon>
        <taxon>Metastrongylidae</taxon>
        <taxon>Parelaphostrongylus</taxon>
    </lineage>
</organism>
<proteinExistence type="predicted"/>
<evidence type="ECO:0000313" key="1">
    <source>
        <dbReference type="EMBL" id="KAJ1364763.1"/>
    </source>
</evidence>
<dbReference type="AlphaFoldDB" id="A0AAD5MXM5"/>
<name>A0AAD5MXM5_PARTN</name>
<gene>
    <name evidence="1" type="ORF">KIN20_024919</name>
</gene>
<evidence type="ECO:0000313" key="2">
    <source>
        <dbReference type="Proteomes" id="UP001196413"/>
    </source>
</evidence>
<keyword evidence="2" id="KW-1185">Reference proteome</keyword>